<feature type="compositionally biased region" description="Polar residues" evidence="12">
    <location>
        <begin position="1093"/>
        <end position="1120"/>
    </location>
</feature>
<feature type="compositionally biased region" description="Polar residues" evidence="12">
    <location>
        <begin position="724"/>
        <end position="741"/>
    </location>
</feature>
<dbReference type="FunFam" id="2.60.200.20:FF:000018">
    <property type="entry name" value="Centrosomal protein of 170 kDa"/>
    <property type="match status" value="1"/>
</dbReference>
<evidence type="ECO:0000256" key="8">
    <source>
        <dbReference type="ARBA" id="ARBA00023212"/>
    </source>
</evidence>
<keyword evidence="8" id="KW-0206">Cytoskeleton</keyword>
<dbReference type="GO" id="GO:0005819">
    <property type="term" value="C:spindle"/>
    <property type="evidence" value="ECO:0007669"/>
    <property type="project" value="UniProtKB-SubCell"/>
</dbReference>
<evidence type="ECO:0000256" key="9">
    <source>
        <dbReference type="ARBA" id="ARBA00053332"/>
    </source>
</evidence>
<dbReference type="InterPro" id="IPR051176">
    <property type="entry name" value="Cent_Immune-Sig_Mod"/>
</dbReference>
<keyword evidence="7" id="KW-0175">Coiled coil</keyword>
<feature type="compositionally biased region" description="Low complexity" evidence="12">
    <location>
        <begin position="1014"/>
        <end position="1030"/>
    </location>
</feature>
<feature type="compositionally biased region" description="Low complexity" evidence="12">
    <location>
        <begin position="977"/>
        <end position="995"/>
    </location>
</feature>
<feature type="compositionally biased region" description="Polar residues" evidence="12">
    <location>
        <begin position="930"/>
        <end position="940"/>
    </location>
</feature>
<dbReference type="GO" id="GO:0005814">
    <property type="term" value="C:centriole"/>
    <property type="evidence" value="ECO:0007669"/>
    <property type="project" value="UniProtKB-SubCell"/>
</dbReference>
<feature type="compositionally biased region" description="Basic and acidic residues" evidence="12">
    <location>
        <begin position="801"/>
        <end position="810"/>
    </location>
</feature>
<dbReference type="GO" id="GO:0005874">
    <property type="term" value="C:microtubule"/>
    <property type="evidence" value="ECO:0007669"/>
    <property type="project" value="UniProtKB-KW"/>
</dbReference>
<evidence type="ECO:0000256" key="5">
    <source>
        <dbReference type="ARBA" id="ARBA00022553"/>
    </source>
</evidence>
<feature type="compositionally biased region" description="Basic and acidic residues" evidence="12">
    <location>
        <begin position="869"/>
        <end position="882"/>
    </location>
</feature>
<comment type="similarity">
    <text evidence="3">Belongs to the CEP170 family.</text>
</comment>
<name>A0A8C6GPT6_MUSSI</name>
<dbReference type="SUPFAM" id="SSF49879">
    <property type="entry name" value="SMAD/FHA domain"/>
    <property type="match status" value="1"/>
</dbReference>
<keyword evidence="15" id="KW-1185">Reference proteome</keyword>
<keyword evidence="5" id="KW-0597">Phosphoprotein</keyword>
<comment type="function">
    <text evidence="9">Plays a role in microtubule organization. Required for centriole subdistal appendage assembly.</text>
</comment>
<feature type="compositionally biased region" description="Basic and acidic residues" evidence="12">
    <location>
        <begin position="951"/>
        <end position="964"/>
    </location>
</feature>
<evidence type="ECO:0000256" key="12">
    <source>
        <dbReference type="SAM" id="MobiDB-lite"/>
    </source>
</evidence>
<feature type="compositionally biased region" description="Basic and acidic residues" evidence="12">
    <location>
        <begin position="565"/>
        <end position="593"/>
    </location>
</feature>
<dbReference type="Gene3D" id="2.60.200.20">
    <property type="match status" value="1"/>
</dbReference>
<dbReference type="Ensembl" id="ENSMSIT00000011746.1">
    <property type="protein sequence ID" value="ENSMSIP00000009227.1"/>
    <property type="gene ID" value="ENSMSIG00000007906.1"/>
</dbReference>
<feature type="region of interest" description="Disordered" evidence="12">
    <location>
        <begin position="299"/>
        <end position="323"/>
    </location>
</feature>
<feature type="compositionally biased region" description="Polar residues" evidence="12">
    <location>
        <begin position="522"/>
        <end position="533"/>
    </location>
</feature>
<dbReference type="PANTHER" id="PTHR15715:SF17">
    <property type="entry name" value="CENTROSOMAL PROTEIN OF 170 KDA"/>
    <property type="match status" value="1"/>
</dbReference>
<keyword evidence="6" id="KW-0493">Microtubule</keyword>
<dbReference type="InterPro" id="IPR008984">
    <property type="entry name" value="SMAD_FHA_dom_sf"/>
</dbReference>
<protein>
    <recommendedName>
        <fullName evidence="11">Centrosomal protein of 170 kDa</fullName>
    </recommendedName>
</protein>
<feature type="region of interest" description="Disordered" evidence="12">
    <location>
        <begin position="121"/>
        <end position="210"/>
    </location>
</feature>
<keyword evidence="4" id="KW-0963">Cytoplasm</keyword>
<dbReference type="Pfam" id="PF15308">
    <property type="entry name" value="CEP170_C"/>
    <property type="match status" value="1"/>
</dbReference>
<comment type="subunit">
    <text evidence="10">Interacts with CCDC68 and CCDC120; leading to recruitment to centrosomes. Interacts with PLK1. Interacts with NIN. Interacts with FHDC1. Interacts with CCDC61. Interacts with TBK1; efficient complex formation may be dependent on the presence of CCDC61.</text>
</comment>
<feature type="compositionally biased region" description="Basic and acidic residues" evidence="12">
    <location>
        <begin position="666"/>
        <end position="676"/>
    </location>
</feature>
<feature type="compositionally biased region" description="Polar residues" evidence="12">
    <location>
        <begin position="815"/>
        <end position="839"/>
    </location>
</feature>
<evidence type="ECO:0000256" key="4">
    <source>
        <dbReference type="ARBA" id="ARBA00022490"/>
    </source>
</evidence>
<feature type="compositionally biased region" description="Basic and acidic residues" evidence="12">
    <location>
        <begin position="622"/>
        <end position="633"/>
    </location>
</feature>
<feature type="compositionally biased region" description="Basic and acidic residues" evidence="12">
    <location>
        <begin position="347"/>
        <end position="357"/>
    </location>
</feature>
<feature type="region of interest" description="Disordered" evidence="12">
    <location>
        <begin position="461"/>
        <end position="480"/>
    </location>
</feature>
<evidence type="ECO:0000256" key="2">
    <source>
        <dbReference type="ARBA" id="ARBA00004186"/>
    </source>
</evidence>
<dbReference type="PROSITE" id="PS50006">
    <property type="entry name" value="FHA_DOMAIN"/>
    <property type="match status" value="1"/>
</dbReference>
<feature type="region of interest" description="Disordered" evidence="12">
    <location>
        <begin position="1262"/>
        <end position="1287"/>
    </location>
</feature>
<organism evidence="14 15">
    <name type="scientific">Mus spicilegus</name>
    <name type="common">Mound-building mouse</name>
    <dbReference type="NCBI Taxonomy" id="10103"/>
    <lineage>
        <taxon>Eukaryota</taxon>
        <taxon>Metazoa</taxon>
        <taxon>Chordata</taxon>
        <taxon>Craniata</taxon>
        <taxon>Vertebrata</taxon>
        <taxon>Euteleostomi</taxon>
        <taxon>Mammalia</taxon>
        <taxon>Eutheria</taxon>
        <taxon>Euarchontoglires</taxon>
        <taxon>Glires</taxon>
        <taxon>Rodentia</taxon>
        <taxon>Myomorpha</taxon>
        <taxon>Muroidea</taxon>
        <taxon>Muridae</taxon>
        <taxon>Murinae</taxon>
        <taxon>Mus</taxon>
        <taxon>Mus</taxon>
    </lineage>
</organism>
<feature type="domain" description="FHA" evidence="13">
    <location>
        <begin position="23"/>
        <end position="73"/>
    </location>
</feature>
<evidence type="ECO:0000256" key="11">
    <source>
        <dbReference type="ARBA" id="ARBA00070079"/>
    </source>
</evidence>
<evidence type="ECO:0000256" key="6">
    <source>
        <dbReference type="ARBA" id="ARBA00022701"/>
    </source>
</evidence>
<comment type="subcellular location">
    <subcellularLocation>
        <location evidence="1">Cytoplasm</location>
        <location evidence="1">Cytoskeleton</location>
        <location evidence="1">Microtubule organizing center</location>
        <location evidence="1">Centrosome</location>
        <location evidence="1">Centriole</location>
    </subcellularLocation>
    <subcellularLocation>
        <location evidence="2">Cytoplasm</location>
        <location evidence="2">Cytoskeleton</location>
        <location evidence="2">Spindle</location>
    </subcellularLocation>
</comment>
<accession>A0A8C6GPT6</accession>
<evidence type="ECO:0000313" key="15">
    <source>
        <dbReference type="Proteomes" id="UP000694415"/>
    </source>
</evidence>
<feature type="region of interest" description="Disordered" evidence="12">
    <location>
        <begin position="801"/>
        <end position="1124"/>
    </location>
</feature>
<feature type="region of interest" description="Disordered" evidence="12">
    <location>
        <begin position="492"/>
        <end position="741"/>
    </location>
</feature>
<dbReference type="CDD" id="cd22724">
    <property type="entry name" value="FHA_Cep170A"/>
    <property type="match status" value="1"/>
</dbReference>
<dbReference type="Pfam" id="PF00498">
    <property type="entry name" value="FHA"/>
    <property type="match status" value="1"/>
</dbReference>
<dbReference type="PANTHER" id="PTHR15715">
    <property type="entry name" value="CENTROSOMAL PROTEIN OF 170 KDA"/>
    <property type="match status" value="1"/>
</dbReference>
<sequence>MSLTSWFLVSSGGTRHRLPREMIFVGRDDCELMLQSRSVDKQHAVINYDASMDEHLVKDLGSLNGTFVNDVRIPEQTYITLKLEDKLRFGYDTNLFTVVRGEMRVPEEALKHEKFTIQLQLSQKSSESELPKSASAKGTDSKVEAAAEVQPRATEALKSEEKPMDVSAMPRGTPLYGQPSWWGDDEEDEQRAFKANGKPEGKSQEPGASGCSIEAEHVEEQSAAASEGALFPFCREPSYFEIPTKEFQQPSQIAESTIHEIPTKDTPSSHTAGAGHASFTIEFDDSTPGKVTIRDHVTKFTSDQRHKSKKASPGTQDLPGIQTGMMAPENKVADWLAQNNPPQMVWERTEEDSKSIKSDVPVYLKRLKGNKHDDGTQSDSENAGAHRRCSKRATLEEHLRRHHSEQKKKAQSTEKHQEQAAVFGVDDNQDYNRPIINEKHKGLIKDWALNSAAVVMEERKPLSTPGFHNSEEAISSSGSKRWVSQWASLAANHTRHDPEERLMELSATVENETDTGDAGVSLRSTSCTASLASQGERKRRTLPQLPNEEKLLESSRAKVVPQRSEIGEKQDTELQEKEAQVYQSEKHDADRGLSKMSRAVNGESPKTGGDGKALLHSGSSSSKEKSETEKETSLVKQTLAKMQQQEQKEQAQWTSTKFPSKNALGHIDKCREESSKQESQLLEKVSGHSTSKGDRVIQNESKRRKAEEIPKCQTSKGDKKESSKSLVRQGSFTIDKPSSNIPIELIPHINKQNSSVPTALALTSASRLRERSDSLDTDSSMDTTLILKDTEAVMAFLEAKLREDNNKTDEGPDTPSYNRDNSISPESDVDTASTISLVTGETERKSTQKRKSFTSLYKDRCSTSSPSKDVTKSGSREKIEKKAKSRSTDIGARADGRKFVQSSGRIRQPSIDLTDDDQTSSVPHSAISDIMSSDQETYSCKSHGRTPLTSADEHNIHSKLEGGKATKSKTSPVASGSTSKSTTLPRPRPTRTSLLRRARLGEASDSELADADKASVASEVSTTSSTSKPPTGRRTISRIDLLAQPRRTRLGSLSARSDSEATISRSSASARTAEAVIRSGARLVPSDKLSPRTRANSISRLSDSKVKSMSSTHGSPSVNSRWRRFPTDYASTSEDEFGSNRNSPKHTRLRTSPALKTTRMQSTGSAMPASSSFKHRIKEQEDYIRDWTAHREEIARISQDLALIAREINDVAGEIDSVTSSGTAPSTTVSTAATTPGSAIDTREELVDRVFDESLNFRKIPPLVHSKTPEGNNGRSVDSRPQPAEHPDHLTITRRRTWSRDEVMGDNLLLSSVFQFSRKIRQSIDKTAGKIRILFKDKDRNWDDIENKLRAESEVPIVKTSSMEISSILQELKRVEKQLQGKCTARLSSAVSG</sequence>
<proteinExistence type="inferred from homology"/>
<reference evidence="14" key="2">
    <citation type="submission" date="2025-09" db="UniProtKB">
        <authorList>
            <consortium name="Ensembl"/>
        </authorList>
    </citation>
    <scope>IDENTIFICATION</scope>
</reference>
<dbReference type="InterPro" id="IPR000253">
    <property type="entry name" value="FHA_dom"/>
</dbReference>
<evidence type="ECO:0000256" key="1">
    <source>
        <dbReference type="ARBA" id="ARBA00004114"/>
    </source>
</evidence>
<feature type="compositionally biased region" description="Basic and acidic residues" evidence="12">
    <location>
        <begin position="547"/>
        <end position="556"/>
    </location>
</feature>
<feature type="region of interest" description="Disordered" evidence="12">
    <location>
        <begin position="346"/>
        <end position="426"/>
    </location>
</feature>
<dbReference type="Proteomes" id="UP000694415">
    <property type="component" value="Unplaced"/>
</dbReference>
<evidence type="ECO:0000313" key="14">
    <source>
        <dbReference type="Ensembl" id="ENSMSIP00000009227.1"/>
    </source>
</evidence>
<evidence type="ECO:0000256" key="3">
    <source>
        <dbReference type="ARBA" id="ARBA00010436"/>
    </source>
</evidence>
<feature type="compositionally biased region" description="Basic and acidic residues" evidence="12">
    <location>
        <begin position="407"/>
        <end position="418"/>
    </location>
</feature>
<reference evidence="14" key="1">
    <citation type="submission" date="2025-08" db="UniProtKB">
        <authorList>
            <consortium name="Ensembl"/>
        </authorList>
    </citation>
    <scope>IDENTIFICATION</scope>
</reference>
<dbReference type="GeneTree" id="ENSGT00940000155103"/>
<feature type="compositionally biased region" description="Basic and acidic residues" evidence="12">
    <location>
        <begin position="691"/>
        <end position="723"/>
    </location>
</feature>
<feature type="region of interest" description="Disordered" evidence="12">
    <location>
        <begin position="1130"/>
        <end position="1149"/>
    </location>
</feature>
<dbReference type="InterPro" id="IPR029300">
    <property type="entry name" value="CEP170_C"/>
</dbReference>
<evidence type="ECO:0000256" key="10">
    <source>
        <dbReference type="ARBA" id="ARBA00065884"/>
    </source>
</evidence>
<feature type="region of interest" description="Disordered" evidence="12">
    <location>
        <begin position="1217"/>
        <end position="1236"/>
    </location>
</feature>
<feature type="compositionally biased region" description="Low complexity" evidence="12">
    <location>
        <begin position="1060"/>
        <end position="1075"/>
    </location>
</feature>
<feature type="compositionally biased region" description="Basic and acidic residues" evidence="12">
    <location>
        <begin position="494"/>
        <end position="503"/>
    </location>
</feature>
<dbReference type="SMART" id="SM00240">
    <property type="entry name" value="FHA"/>
    <property type="match status" value="1"/>
</dbReference>
<evidence type="ECO:0000259" key="13">
    <source>
        <dbReference type="PROSITE" id="PS50006"/>
    </source>
</evidence>
<feature type="compositionally biased region" description="Basic and acidic residues" evidence="12">
    <location>
        <begin position="155"/>
        <end position="164"/>
    </location>
</feature>
<evidence type="ECO:0000256" key="7">
    <source>
        <dbReference type="ARBA" id="ARBA00023054"/>
    </source>
</evidence>